<keyword evidence="1" id="KW-0347">Helicase</keyword>
<dbReference type="AlphaFoldDB" id="A0A9R1TQ91"/>
<dbReference type="GeneID" id="105272853"/>
<keyword evidence="1" id="KW-0233">DNA recombination</keyword>
<sequence length="517" mass="58823">MSSVRAHRKAYSQIGTLLIQERSSLANFPTMPQIADHDDVEDDMLPVEHLHIGQRQYEQLNSEQRTIVESVRQTVLNRNSFGGDRYFFIDGPGGSGKTFIYTTLYHLLKGDEKVVCTMAFTGIAATLLPQGKTVHRTFKLPIAIYNDSSPTIKVQSQDAKYLQSVDLFIWDEAPMAPRHALELVDRTLRDIMNSTEPFGGKIMILGGDFRQLLPVKKFATRSELVDLSIKYSPIWPSFSQFSLTKNMRTLPEEIEFAAFLLSVGDGTVNIEEFDICLPDHCLALPDADIAEDLYGEVIRNHQYEKLTEWAILSARNVDVEDINKRVVQLLDSYTEKIFTSINTVSGSDNGDIAETLLPEYLETLNPPSLPPHELRLRVNSVVMLIRNLSINEGLCNGTRLQVLEFSNHLLKCKILTGDKSGEMVFINRITLYSEDNYPFTFGRRQFPVKLAFAMTINKSQGQTFERIGIDLRKDIFNHGQLYVALSRVRSWDSLKIYLGAQRESNVVKNYVYKELYQ</sequence>
<dbReference type="GO" id="GO:0043139">
    <property type="term" value="F:5'-3' DNA helicase activity"/>
    <property type="evidence" value="ECO:0007669"/>
    <property type="project" value="UniProtKB-EC"/>
</dbReference>
<comment type="catalytic activity">
    <reaction evidence="1">
        <text>ATP + H2O = ADP + phosphate + H(+)</text>
        <dbReference type="Rhea" id="RHEA:13065"/>
        <dbReference type="ChEBI" id="CHEBI:15377"/>
        <dbReference type="ChEBI" id="CHEBI:15378"/>
        <dbReference type="ChEBI" id="CHEBI:30616"/>
        <dbReference type="ChEBI" id="CHEBI:43474"/>
        <dbReference type="ChEBI" id="CHEBI:456216"/>
        <dbReference type="EC" id="5.6.2.3"/>
    </reaction>
</comment>
<dbReference type="RefSeq" id="XP_011313387.1">
    <property type="nucleotide sequence ID" value="XM_011315085.1"/>
</dbReference>
<dbReference type="Pfam" id="PF05970">
    <property type="entry name" value="PIF1"/>
    <property type="match status" value="1"/>
</dbReference>
<keyword evidence="1" id="KW-0234">DNA repair</keyword>
<dbReference type="GO" id="GO:0016787">
    <property type="term" value="F:hydrolase activity"/>
    <property type="evidence" value="ECO:0007669"/>
    <property type="project" value="UniProtKB-KW"/>
</dbReference>
<dbReference type="InterPro" id="IPR049163">
    <property type="entry name" value="Pif1-like_2B_dom"/>
</dbReference>
<comment type="similarity">
    <text evidence="1">Belongs to the helicase family.</text>
</comment>
<dbReference type="GO" id="GO:0005524">
    <property type="term" value="F:ATP binding"/>
    <property type="evidence" value="ECO:0007669"/>
    <property type="project" value="UniProtKB-KW"/>
</dbReference>
<keyword evidence="1" id="KW-0227">DNA damage</keyword>
<keyword evidence="1" id="KW-0547">Nucleotide-binding</keyword>
<name>A0A9R1TQ91_9HYME</name>
<dbReference type="InterPro" id="IPR027417">
    <property type="entry name" value="P-loop_NTPase"/>
</dbReference>
<feature type="domain" description="DNA helicase Pif1-like DEAD-box helicase" evidence="2">
    <location>
        <begin position="59"/>
        <end position="271"/>
    </location>
</feature>
<dbReference type="CDD" id="cd18809">
    <property type="entry name" value="SF1_C_RecD"/>
    <property type="match status" value="1"/>
</dbReference>
<proteinExistence type="inferred from homology"/>
<evidence type="ECO:0000313" key="5">
    <source>
        <dbReference type="RefSeq" id="XP_011313387.1"/>
    </source>
</evidence>
<keyword evidence="1" id="KW-0378">Hydrolase</keyword>
<dbReference type="Pfam" id="PF21530">
    <property type="entry name" value="Pif1_2B_dom"/>
    <property type="match status" value="1"/>
</dbReference>
<dbReference type="OrthoDB" id="7698864at2759"/>
<dbReference type="GO" id="GO:0006281">
    <property type="term" value="P:DNA repair"/>
    <property type="evidence" value="ECO:0007669"/>
    <property type="project" value="UniProtKB-KW"/>
</dbReference>
<feature type="domain" description="DNA helicase Pif1-like 2B" evidence="3">
    <location>
        <begin position="359"/>
        <end position="405"/>
    </location>
</feature>
<evidence type="ECO:0000259" key="2">
    <source>
        <dbReference type="Pfam" id="PF05970"/>
    </source>
</evidence>
<organism evidence="4 5">
    <name type="scientific">Fopius arisanus</name>
    <dbReference type="NCBI Taxonomy" id="64838"/>
    <lineage>
        <taxon>Eukaryota</taxon>
        <taxon>Metazoa</taxon>
        <taxon>Ecdysozoa</taxon>
        <taxon>Arthropoda</taxon>
        <taxon>Hexapoda</taxon>
        <taxon>Insecta</taxon>
        <taxon>Pterygota</taxon>
        <taxon>Neoptera</taxon>
        <taxon>Endopterygota</taxon>
        <taxon>Hymenoptera</taxon>
        <taxon>Apocrita</taxon>
        <taxon>Ichneumonoidea</taxon>
        <taxon>Braconidae</taxon>
        <taxon>Opiinae</taxon>
        <taxon>Fopius</taxon>
    </lineage>
</organism>
<protein>
    <recommendedName>
        <fullName evidence="1">ATP-dependent DNA helicase</fullName>
        <ecNumber evidence="1">5.6.2.3</ecNumber>
    </recommendedName>
</protein>
<keyword evidence="4" id="KW-1185">Reference proteome</keyword>
<evidence type="ECO:0000313" key="4">
    <source>
        <dbReference type="Proteomes" id="UP000694866"/>
    </source>
</evidence>
<dbReference type="KEGG" id="fas:105272853"/>
<dbReference type="PANTHER" id="PTHR10492:SF57">
    <property type="entry name" value="ATP-DEPENDENT DNA HELICASE"/>
    <property type="match status" value="1"/>
</dbReference>
<gene>
    <name evidence="5" type="primary">LOC105272853</name>
</gene>
<dbReference type="EC" id="5.6.2.3" evidence="1"/>
<dbReference type="Proteomes" id="UP000694866">
    <property type="component" value="Unplaced"/>
</dbReference>
<accession>A0A9R1TQ91</accession>
<dbReference type="GO" id="GO:0006310">
    <property type="term" value="P:DNA recombination"/>
    <property type="evidence" value="ECO:0007669"/>
    <property type="project" value="UniProtKB-KW"/>
</dbReference>
<keyword evidence="1" id="KW-0067">ATP-binding</keyword>
<dbReference type="SUPFAM" id="SSF52540">
    <property type="entry name" value="P-loop containing nucleoside triphosphate hydrolases"/>
    <property type="match status" value="2"/>
</dbReference>
<evidence type="ECO:0000256" key="1">
    <source>
        <dbReference type="RuleBase" id="RU363044"/>
    </source>
</evidence>
<evidence type="ECO:0000259" key="3">
    <source>
        <dbReference type="Pfam" id="PF21530"/>
    </source>
</evidence>
<dbReference type="PANTHER" id="PTHR10492">
    <property type="match status" value="1"/>
</dbReference>
<dbReference type="GO" id="GO:0000723">
    <property type="term" value="P:telomere maintenance"/>
    <property type="evidence" value="ECO:0007669"/>
    <property type="project" value="InterPro"/>
</dbReference>
<comment type="cofactor">
    <cofactor evidence="1">
        <name>Mg(2+)</name>
        <dbReference type="ChEBI" id="CHEBI:18420"/>
    </cofactor>
</comment>
<reference evidence="5" key="1">
    <citation type="submission" date="2025-08" db="UniProtKB">
        <authorList>
            <consortium name="RefSeq"/>
        </authorList>
    </citation>
    <scope>IDENTIFICATION</scope>
    <source>
        <strain evidence="5">USDA-PBARC FA_bdor</strain>
        <tissue evidence="5">Whole organism</tissue>
    </source>
</reference>
<dbReference type="InterPro" id="IPR010285">
    <property type="entry name" value="DNA_helicase_pif1-like_DEAD"/>
</dbReference>
<dbReference type="Gene3D" id="3.40.50.300">
    <property type="entry name" value="P-loop containing nucleotide triphosphate hydrolases"/>
    <property type="match status" value="2"/>
</dbReference>